<dbReference type="RefSeq" id="WP_010621142.1">
    <property type="nucleotide sequence ID" value="NZ_AZGF01000012.1"/>
</dbReference>
<proteinExistence type="inferred from homology"/>
<evidence type="ECO:0000256" key="3">
    <source>
        <dbReference type="SAM" id="SignalP"/>
    </source>
</evidence>
<protein>
    <submittedName>
        <fullName evidence="5">Encapsulation protein CapA</fullName>
    </submittedName>
</protein>
<dbReference type="STRING" id="1423807.FD16_GL000344"/>
<keyword evidence="6" id="KW-1185">Reference proteome</keyword>
<feature type="domain" description="Capsule synthesis protein CapA" evidence="4">
    <location>
        <begin position="57"/>
        <end position="290"/>
    </location>
</feature>
<dbReference type="InterPro" id="IPR029052">
    <property type="entry name" value="Metallo-depent_PP-like"/>
</dbReference>
<dbReference type="InterPro" id="IPR052169">
    <property type="entry name" value="CW_Biosynth-Accessory"/>
</dbReference>
<evidence type="ECO:0000256" key="1">
    <source>
        <dbReference type="ARBA" id="ARBA00005662"/>
    </source>
</evidence>
<dbReference type="EMBL" id="AZGF01000012">
    <property type="protein sequence ID" value="KRM11976.1"/>
    <property type="molecule type" value="Genomic_DNA"/>
</dbReference>
<dbReference type="PANTHER" id="PTHR33393:SF11">
    <property type="entry name" value="POLYGLUTAMINE SYNTHESIS ACCESSORY PROTEIN RV0574C-RELATED"/>
    <property type="match status" value="1"/>
</dbReference>
<dbReference type="Proteomes" id="UP000051820">
    <property type="component" value="Unassembled WGS sequence"/>
</dbReference>
<dbReference type="PATRIC" id="fig|1423807.3.peg.348"/>
<organism evidence="5 6">
    <name type="scientific">Paucilactobacillus suebicus DSM 5007 = KCTC 3549</name>
    <dbReference type="NCBI Taxonomy" id="1423807"/>
    <lineage>
        <taxon>Bacteria</taxon>
        <taxon>Bacillati</taxon>
        <taxon>Bacillota</taxon>
        <taxon>Bacilli</taxon>
        <taxon>Lactobacillales</taxon>
        <taxon>Lactobacillaceae</taxon>
        <taxon>Paucilactobacillus</taxon>
    </lineage>
</organism>
<dbReference type="PROSITE" id="PS51257">
    <property type="entry name" value="PROKAR_LIPOPROTEIN"/>
    <property type="match status" value="1"/>
</dbReference>
<dbReference type="AlphaFoldDB" id="A0A0R1W292"/>
<dbReference type="CDD" id="cd07381">
    <property type="entry name" value="MPP_CapA"/>
    <property type="match status" value="1"/>
</dbReference>
<dbReference type="PANTHER" id="PTHR33393">
    <property type="entry name" value="POLYGLUTAMINE SYNTHESIS ACCESSORY PROTEIN RV0574C-RELATED"/>
    <property type="match status" value="1"/>
</dbReference>
<name>A0A0R1W292_9LACO</name>
<reference evidence="5 6" key="1">
    <citation type="journal article" date="2015" name="Genome Announc.">
        <title>Expanding the biotechnology potential of lactobacilli through comparative genomics of 213 strains and associated genera.</title>
        <authorList>
            <person name="Sun Z."/>
            <person name="Harris H.M."/>
            <person name="McCann A."/>
            <person name="Guo C."/>
            <person name="Argimon S."/>
            <person name="Zhang W."/>
            <person name="Yang X."/>
            <person name="Jeffery I.B."/>
            <person name="Cooney J.C."/>
            <person name="Kagawa T.F."/>
            <person name="Liu W."/>
            <person name="Song Y."/>
            <person name="Salvetti E."/>
            <person name="Wrobel A."/>
            <person name="Rasinkangas P."/>
            <person name="Parkhill J."/>
            <person name="Rea M.C."/>
            <person name="O'Sullivan O."/>
            <person name="Ritari J."/>
            <person name="Douillard F.P."/>
            <person name="Paul Ross R."/>
            <person name="Yang R."/>
            <person name="Briner A.E."/>
            <person name="Felis G.E."/>
            <person name="de Vos W.M."/>
            <person name="Barrangou R."/>
            <person name="Klaenhammer T.R."/>
            <person name="Caufield P.W."/>
            <person name="Cui Y."/>
            <person name="Zhang H."/>
            <person name="O'Toole P.W."/>
        </authorList>
    </citation>
    <scope>NUCLEOTIDE SEQUENCE [LARGE SCALE GENOMIC DNA]</scope>
    <source>
        <strain evidence="5 6">DSM 5007</strain>
    </source>
</reference>
<evidence type="ECO:0000313" key="6">
    <source>
        <dbReference type="Proteomes" id="UP000051820"/>
    </source>
</evidence>
<sequence length="370" mass="40525">MIGLRSKRFKALLGVTAVALIGVTLAGCSSSGSKKSTDKSSNTTSSKTTSSRARTVHLTFMGDDTLGTDPNLNSATSLPTVWAQHGDNPHYFFQNVQKYFKSDDLTIANLETTFATTAQMAPKAGNVVFHFKGNPKLANVLKVSGIDAVTVSNNHIYDYGKQGFKQTIKAVEAAGVGYFGEGYKYVKTVKGVKFGFLGYTGWTATASDKAKIARDIKSLRKQGCQVVIPYFHWGIERQAKPNATQVTLAHYAINHGADMVIGSHPHVIETMELYKGKLIAYSMGNFCFGGNPNPVDKRSFLLQTNLTVKNKKITNSTFRVIPTRISTTDAQNDYVPTPYTGSEKQAVLKYMNQLSPTFKGRIADRFNKIE</sequence>
<accession>A0A0R1W292</accession>
<dbReference type="eggNOG" id="COG2843">
    <property type="taxonomic scope" value="Bacteria"/>
</dbReference>
<dbReference type="Gene3D" id="3.60.21.10">
    <property type="match status" value="1"/>
</dbReference>
<dbReference type="Pfam" id="PF09587">
    <property type="entry name" value="PGA_cap"/>
    <property type="match status" value="1"/>
</dbReference>
<comment type="caution">
    <text evidence="5">The sequence shown here is derived from an EMBL/GenBank/DDBJ whole genome shotgun (WGS) entry which is preliminary data.</text>
</comment>
<evidence type="ECO:0000259" key="4">
    <source>
        <dbReference type="SMART" id="SM00854"/>
    </source>
</evidence>
<feature type="compositionally biased region" description="Low complexity" evidence="2">
    <location>
        <begin position="29"/>
        <end position="51"/>
    </location>
</feature>
<feature type="signal peptide" evidence="3">
    <location>
        <begin position="1"/>
        <end position="26"/>
    </location>
</feature>
<gene>
    <name evidence="5" type="ORF">FD16_GL000344</name>
</gene>
<feature type="region of interest" description="Disordered" evidence="2">
    <location>
        <begin position="28"/>
        <end position="52"/>
    </location>
</feature>
<evidence type="ECO:0000256" key="2">
    <source>
        <dbReference type="SAM" id="MobiDB-lite"/>
    </source>
</evidence>
<evidence type="ECO:0000313" key="5">
    <source>
        <dbReference type="EMBL" id="KRM11976.1"/>
    </source>
</evidence>
<dbReference type="InterPro" id="IPR019079">
    <property type="entry name" value="Capsule_synth_CapA"/>
</dbReference>
<dbReference type="SMART" id="SM00854">
    <property type="entry name" value="PGA_cap"/>
    <property type="match status" value="1"/>
</dbReference>
<comment type="similarity">
    <text evidence="1">Belongs to the CapA family.</text>
</comment>
<keyword evidence="3" id="KW-0732">Signal</keyword>
<dbReference type="SUPFAM" id="SSF56300">
    <property type="entry name" value="Metallo-dependent phosphatases"/>
    <property type="match status" value="1"/>
</dbReference>
<dbReference type="OrthoDB" id="9810906at2"/>
<feature type="chain" id="PRO_5039638456" evidence="3">
    <location>
        <begin position="27"/>
        <end position="370"/>
    </location>
</feature>